<dbReference type="Pfam" id="PF01593">
    <property type="entry name" value="Amino_oxidase"/>
    <property type="match status" value="1"/>
</dbReference>
<feature type="domain" description="Amine oxidase" evidence="2">
    <location>
        <begin position="17"/>
        <end position="381"/>
    </location>
</feature>
<dbReference type="GO" id="GO:0005829">
    <property type="term" value="C:cytosol"/>
    <property type="evidence" value="ECO:0007669"/>
    <property type="project" value="TreeGrafter"/>
</dbReference>
<dbReference type="GO" id="GO:0016491">
    <property type="term" value="F:oxidoreductase activity"/>
    <property type="evidence" value="ECO:0007669"/>
    <property type="project" value="InterPro"/>
</dbReference>
<dbReference type="Gene3D" id="3.50.50.60">
    <property type="entry name" value="FAD/NAD(P)-binding domain"/>
    <property type="match status" value="1"/>
</dbReference>
<dbReference type="InterPro" id="IPR036188">
    <property type="entry name" value="FAD/NAD-bd_sf"/>
</dbReference>
<protein>
    <recommendedName>
        <fullName evidence="2">Amine oxidase domain-containing protein</fullName>
    </recommendedName>
</protein>
<dbReference type="NCBIfam" id="NF005546">
    <property type="entry name" value="PRK07208.1-2"/>
    <property type="match status" value="1"/>
</dbReference>
<dbReference type="NCBIfam" id="NF005548">
    <property type="entry name" value="PRK07208.1-4"/>
    <property type="match status" value="1"/>
</dbReference>
<evidence type="ECO:0000256" key="1">
    <source>
        <dbReference type="SAM" id="Phobius"/>
    </source>
</evidence>
<dbReference type="GO" id="GO:0050660">
    <property type="term" value="F:flavin adenine dinucleotide binding"/>
    <property type="evidence" value="ECO:0007669"/>
    <property type="project" value="TreeGrafter"/>
</dbReference>
<dbReference type="PRINTS" id="PR00419">
    <property type="entry name" value="ADXRDTASE"/>
</dbReference>
<gene>
    <name evidence="3" type="ORF">LCGC14_1004640</name>
</gene>
<name>A0A0F9N6M5_9ZZZZ</name>
<organism evidence="3">
    <name type="scientific">marine sediment metagenome</name>
    <dbReference type="NCBI Taxonomy" id="412755"/>
    <lineage>
        <taxon>unclassified sequences</taxon>
        <taxon>metagenomes</taxon>
        <taxon>ecological metagenomes</taxon>
    </lineage>
</organism>
<sequence length="474" mass="54521">MEKDQKLNVIISGAGPAGLTAAYEACKKGLSPVVFEKDREVGGISKTVNYKDYLFDIGGHRFFTKLDEVNIIWNEILGDDFLVRPRLSRIYYNNKFFYYPIKPFNALMNIGLINSFLVMLSYIYSQIKPYRNVNNLEEWVSNKFGKKLFNIFFKTYTEKVWGMSCKEIQADWAAQRIKGLSLGKAVLNSIGFLGKNQVTTLIDEFRYPRRGPGQMWNKAKQIVIEKGGKVELNSQVTQLNKKDNKIISALVKSDGSLQEIKGDYFLSTIPLRELVQSIKPAAPDDVLKAAQALKYRDFFTVGLVIDKPSIFPDNWIYIHSPEVEVGRIQNFKNWSPEMVPDSQTTSLGLEYFCFDTDDIWKKDDKELIELGTKEAAKLRFASIDQIIDGVVIRSPKTYPIYDEGYKERIEIIKDYLSTIENLQTMGRNGLHRYNNQDHSMLSAIFAIRNILGEKHSIWDINVDEEYHEVIENNK</sequence>
<reference evidence="3" key="1">
    <citation type="journal article" date="2015" name="Nature">
        <title>Complex archaea that bridge the gap between prokaryotes and eukaryotes.</title>
        <authorList>
            <person name="Spang A."/>
            <person name="Saw J.H."/>
            <person name="Jorgensen S.L."/>
            <person name="Zaremba-Niedzwiedzka K."/>
            <person name="Martijn J."/>
            <person name="Lind A.E."/>
            <person name="van Eijk R."/>
            <person name="Schleper C."/>
            <person name="Guy L."/>
            <person name="Ettema T.J."/>
        </authorList>
    </citation>
    <scope>NUCLEOTIDE SEQUENCE</scope>
</reference>
<dbReference type="PANTHER" id="PTHR21197">
    <property type="entry name" value="UDP-GALACTOPYRANOSE MUTASE"/>
    <property type="match status" value="1"/>
</dbReference>
<feature type="transmembrane region" description="Helical" evidence="1">
    <location>
        <begin position="104"/>
        <end position="124"/>
    </location>
</feature>
<dbReference type="SUPFAM" id="SSF51971">
    <property type="entry name" value="Nucleotide-binding domain"/>
    <property type="match status" value="1"/>
</dbReference>
<dbReference type="AlphaFoldDB" id="A0A0F9N6M5"/>
<evidence type="ECO:0000259" key="2">
    <source>
        <dbReference type="Pfam" id="PF01593"/>
    </source>
</evidence>
<comment type="caution">
    <text evidence="3">The sequence shown here is derived from an EMBL/GenBank/DDBJ whole genome shotgun (WGS) entry which is preliminary data.</text>
</comment>
<accession>A0A0F9N6M5</accession>
<keyword evidence="1" id="KW-1133">Transmembrane helix</keyword>
<proteinExistence type="predicted"/>
<dbReference type="InterPro" id="IPR002937">
    <property type="entry name" value="Amino_oxidase"/>
</dbReference>
<keyword evidence="1" id="KW-0472">Membrane</keyword>
<keyword evidence="1" id="KW-0812">Transmembrane</keyword>
<dbReference type="EMBL" id="LAZR01003904">
    <property type="protein sequence ID" value="KKN13609.1"/>
    <property type="molecule type" value="Genomic_DNA"/>
</dbReference>
<dbReference type="PANTHER" id="PTHR21197:SF0">
    <property type="entry name" value="UDP-GALACTOPYRANOSE MUTASE"/>
    <property type="match status" value="1"/>
</dbReference>
<dbReference type="GO" id="GO:0008767">
    <property type="term" value="F:UDP-galactopyranose mutase activity"/>
    <property type="evidence" value="ECO:0007669"/>
    <property type="project" value="TreeGrafter"/>
</dbReference>
<dbReference type="NCBIfam" id="NF005545">
    <property type="entry name" value="PRK07208.1-1"/>
    <property type="match status" value="1"/>
</dbReference>
<evidence type="ECO:0000313" key="3">
    <source>
        <dbReference type="EMBL" id="KKN13609.1"/>
    </source>
</evidence>